<evidence type="ECO:0000313" key="5">
    <source>
        <dbReference type="EMBL" id="GIJ65776.1"/>
    </source>
</evidence>
<dbReference type="CDD" id="cd07377">
    <property type="entry name" value="WHTH_GntR"/>
    <property type="match status" value="1"/>
</dbReference>
<organism evidence="5 6">
    <name type="scientific">Virgisporangium ochraceum</name>
    <dbReference type="NCBI Taxonomy" id="65505"/>
    <lineage>
        <taxon>Bacteria</taxon>
        <taxon>Bacillati</taxon>
        <taxon>Actinomycetota</taxon>
        <taxon>Actinomycetes</taxon>
        <taxon>Micromonosporales</taxon>
        <taxon>Micromonosporaceae</taxon>
        <taxon>Virgisporangium</taxon>
    </lineage>
</organism>
<comment type="caution">
    <text evidence="5">The sequence shown here is derived from an EMBL/GenBank/DDBJ whole genome shotgun (WGS) entry which is preliminary data.</text>
</comment>
<dbReference type="GO" id="GO:0003677">
    <property type="term" value="F:DNA binding"/>
    <property type="evidence" value="ECO:0007669"/>
    <property type="project" value="UniProtKB-KW"/>
</dbReference>
<dbReference type="Proteomes" id="UP000635606">
    <property type="component" value="Unassembled WGS sequence"/>
</dbReference>
<evidence type="ECO:0000256" key="2">
    <source>
        <dbReference type="ARBA" id="ARBA00023125"/>
    </source>
</evidence>
<dbReference type="PROSITE" id="PS50949">
    <property type="entry name" value="HTH_GNTR"/>
    <property type="match status" value="1"/>
</dbReference>
<dbReference type="InterPro" id="IPR008920">
    <property type="entry name" value="TF_FadR/GntR_C"/>
</dbReference>
<evidence type="ECO:0000256" key="3">
    <source>
        <dbReference type="ARBA" id="ARBA00023163"/>
    </source>
</evidence>
<dbReference type="SMART" id="SM00345">
    <property type="entry name" value="HTH_GNTR"/>
    <property type="match status" value="1"/>
</dbReference>
<dbReference type="RefSeq" id="WP_203925777.1">
    <property type="nucleotide sequence ID" value="NZ_BOPH01000009.1"/>
</dbReference>
<protein>
    <submittedName>
        <fullName evidence="5">GntR family transcriptional regulator</fullName>
    </submittedName>
</protein>
<dbReference type="Gene3D" id="1.20.120.530">
    <property type="entry name" value="GntR ligand-binding domain-like"/>
    <property type="match status" value="1"/>
</dbReference>
<dbReference type="InterPro" id="IPR036390">
    <property type="entry name" value="WH_DNA-bd_sf"/>
</dbReference>
<keyword evidence="6" id="KW-1185">Reference proteome</keyword>
<dbReference type="SMART" id="SM00895">
    <property type="entry name" value="FCD"/>
    <property type="match status" value="1"/>
</dbReference>
<keyword evidence="1" id="KW-0805">Transcription regulation</keyword>
<gene>
    <name evidence="5" type="ORF">Voc01_006930</name>
</gene>
<dbReference type="InterPro" id="IPR036388">
    <property type="entry name" value="WH-like_DNA-bd_sf"/>
</dbReference>
<dbReference type="SUPFAM" id="SSF46785">
    <property type="entry name" value="Winged helix' DNA-binding domain"/>
    <property type="match status" value="1"/>
</dbReference>
<keyword evidence="3" id="KW-0804">Transcription</keyword>
<proteinExistence type="predicted"/>
<dbReference type="Pfam" id="PF07729">
    <property type="entry name" value="FCD"/>
    <property type="match status" value="1"/>
</dbReference>
<name>A0A8J3ZL58_9ACTN</name>
<keyword evidence="2" id="KW-0238">DNA-binding</keyword>
<dbReference type="PANTHER" id="PTHR43537:SF45">
    <property type="entry name" value="GNTR FAMILY REGULATORY PROTEIN"/>
    <property type="match status" value="1"/>
</dbReference>
<reference evidence="5" key="1">
    <citation type="submission" date="2021-01" db="EMBL/GenBank/DDBJ databases">
        <title>Whole genome shotgun sequence of Virgisporangium ochraceum NBRC 16418.</title>
        <authorList>
            <person name="Komaki H."/>
            <person name="Tamura T."/>
        </authorList>
    </citation>
    <scope>NUCLEOTIDE SEQUENCE</scope>
    <source>
        <strain evidence="5">NBRC 16418</strain>
    </source>
</reference>
<dbReference type="Gene3D" id="1.10.10.10">
    <property type="entry name" value="Winged helix-like DNA-binding domain superfamily/Winged helix DNA-binding domain"/>
    <property type="match status" value="1"/>
</dbReference>
<dbReference type="EMBL" id="BOPH01000009">
    <property type="protein sequence ID" value="GIJ65776.1"/>
    <property type="molecule type" value="Genomic_DNA"/>
</dbReference>
<evidence type="ECO:0000256" key="1">
    <source>
        <dbReference type="ARBA" id="ARBA00023015"/>
    </source>
</evidence>
<dbReference type="AlphaFoldDB" id="A0A8J3ZL58"/>
<dbReference type="PANTHER" id="PTHR43537">
    <property type="entry name" value="TRANSCRIPTIONAL REGULATOR, GNTR FAMILY"/>
    <property type="match status" value="1"/>
</dbReference>
<dbReference type="SUPFAM" id="SSF48008">
    <property type="entry name" value="GntR ligand-binding domain-like"/>
    <property type="match status" value="1"/>
</dbReference>
<evidence type="ECO:0000259" key="4">
    <source>
        <dbReference type="PROSITE" id="PS50949"/>
    </source>
</evidence>
<evidence type="ECO:0000313" key="6">
    <source>
        <dbReference type="Proteomes" id="UP000635606"/>
    </source>
</evidence>
<dbReference type="Pfam" id="PF00392">
    <property type="entry name" value="GntR"/>
    <property type="match status" value="1"/>
</dbReference>
<dbReference type="PRINTS" id="PR00035">
    <property type="entry name" value="HTHGNTR"/>
</dbReference>
<feature type="domain" description="HTH gntR-type" evidence="4">
    <location>
        <begin position="22"/>
        <end position="89"/>
    </location>
</feature>
<accession>A0A8J3ZL58</accession>
<dbReference type="InterPro" id="IPR000524">
    <property type="entry name" value="Tscrpt_reg_HTH_GntR"/>
</dbReference>
<dbReference type="GO" id="GO:0003700">
    <property type="term" value="F:DNA-binding transcription factor activity"/>
    <property type="evidence" value="ECO:0007669"/>
    <property type="project" value="InterPro"/>
</dbReference>
<dbReference type="InterPro" id="IPR011711">
    <property type="entry name" value="GntR_C"/>
</dbReference>
<sequence>MARGEDTWAERLAEDRVALTGGSRSQLLAGKLRQRITEGVFRPGERLSEEALSEALSVSRNTLREAFRQLAQEGVLVHEFGRGVFVRTLSIDDVRDIYTMRRILELASVRNLPNAPAGALDEIRLAVETAEEAAARSDWGGVGSANMRFHQAVAELAGSHRVREALRRVLAELRLVFVVMDDLREFHEPYLKSNRELYEMLAAGDVAGAEVAFAQYFDTAETQLLTAYAKQRS</sequence>